<evidence type="ECO:0000313" key="1">
    <source>
        <dbReference type="EMBL" id="CAK0840500.1"/>
    </source>
</evidence>
<name>A0ABN9T614_9DINO</name>
<proteinExistence type="predicted"/>
<evidence type="ECO:0000313" key="2">
    <source>
        <dbReference type="Proteomes" id="UP001189429"/>
    </source>
</evidence>
<keyword evidence="2" id="KW-1185">Reference proteome</keyword>
<protein>
    <submittedName>
        <fullName evidence="1">Uncharacterized protein</fullName>
    </submittedName>
</protein>
<gene>
    <name evidence="1" type="ORF">PCOR1329_LOCUS35932</name>
</gene>
<comment type="caution">
    <text evidence="1">The sequence shown here is derived from an EMBL/GenBank/DDBJ whole genome shotgun (WGS) entry which is preliminary data.</text>
</comment>
<sequence>MAALKTTAWVVATPPCRATRCDGRPAGWPLSSPRLLRLQRAAPWLGVHDAASSAPPLAVFPRWSTHFSGLLVSSRGYHLASIAAELIRGIFRDVRPSGYFCFLRMISDGSGQVRAPAVPLHPSSQS</sequence>
<dbReference type="EMBL" id="CAUYUJ010014385">
    <property type="protein sequence ID" value="CAK0840500.1"/>
    <property type="molecule type" value="Genomic_DNA"/>
</dbReference>
<accession>A0ABN9T614</accession>
<reference evidence="1" key="1">
    <citation type="submission" date="2023-10" db="EMBL/GenBank/DDBJ databases">
        <authorList>
            <person name="Chen Y."/>
            <person name="Shah S."/>
            <person name="Dougan E. K."/>
            <person name="Thang M."/>
            <person name="Chan C."/>
        </authorList>
    </citation>
    <scope>NUCLEOTIDE SEQUENCE [LARGE SCALE GENOMIC DNA]</scope>
</reference>
<organism evidence="1 2">
    <name type="scientific">Prorocentrum cordatum</name>
    <dbReference type="NCBI Taxonomy" id="2364126"/>
    <lineage>
        <taxon>Eukaryota</taxon>
        <taxon>Sar</taxon>
        <taxon>Alveolata</taxon>
        <taxon>Dinophyceae</taxon>
        <taxon>Prorocentrales</taxon>
        <taxon>Prorocentraceae</taxon>
        <taxon>Prorocentrum</taxon>
    </lineage>
</organism>
<dbReference type="Proteomes" id="UP001189429">
    <property type="component" value="Unassembled WGS sequence"/>
</dbReference>